<evidence type="ECO:0000313" key="2">
    <source>
        <dbReference type="Proteomes" id="UP000027982"/>
    </source>
</evidence>
<keyword evidence="1" id="KW-0031">Aminopeptidase</keyword>
<evidence type="ECO:0000313" key="1">
    <source>
        <dbReference type="EMBL" id="AIE85803.1"/>
    </source>
</evidence>
<dbReference type="EMBL" id="CP007139">
    <property type="protein sequence ID" value="AIE85803.1"/>
    <property type="molecule type" value="Genomic_DNA"/>
</dbReference>
<name>A0A068NQG0_FIMGI</name>
<sequence length="570" mass="63742">MVFLPLLLLRQADSPDAFLQKLAAAVRDKDREAIAQAFDNKAGSSYLFEMAKSRGGLQKLKVGMLPAPPGWTGYGRYWVVFHTFQDLEDYHDPVYRVIETPGGLRLGSEVSEADSGGWRIRKVSHRTVLSPEESRADISVQLDLTVGSAQRAPVFRLNEVYQFSPGRAVTADDRHIARPHDGRLLRVGSLLIPWTSHPADSYRFNYGATLPVGDREDSVSAKAAYLTSWWIPSLARLPFPVDAVIDAPASWTVRAEGERGAVERHGNRKVSHFRCDLPISYPKVMGGLYTKVAEQKAGGQLFTVYQLEPIKRDVAAKDLQNMVNAAEFYRRNLGPLPFNGYECYDSATYYGIESYSHTFLKKGITTWAVSHEMGHSYFGGLAPCAYVHDSWNEGVTQYIDSIAYQNNADRSLENGLKTVSVPVPLSQMPVAWSYGNTTYYRGAYVLKMLETEIGRDNVLAALKAIAFGRRGMDTRWDDLRAYFERASGKPLDWFWRQWIDGATFPTLSVVANSNGKVTVQQSGTPHPFRLRFAVIQNGQKKVVELHESEATFAADGPTIDVFPYALAKMR</sequence>
<keyword evidence="2" id="KW-1185">Reference proteome</keyword>
<keyword evidence="1" id="KW-0378">Hydrolase</keyword>
<dbReference type="AlphaFoldDB" id="A0A068NQG0"/>
<gene>
    <name evidence="1" type="ORF">OP10G_2435</name>
</gene>
<reference evidence="1 2" key="1">
    <citation type="journal article" date="2014" name="PLoS ONE">
        <title>The first complete genome sequence of the class fimbriimonadia in the phylum armatimonadetes.</title>
        <authorList>
            <person name="Hu Z.Y."/>
            <person name="Wang Y.Z."/>
            <person name="Im W.T."/>
            <person name="Wang S.Y."/>
            <person name="Zhao G.P."/>
            <person name="Zheng H.J."/>
            <person name="Quan Z.X."/>
        </authorList>
    </citation>
    <scope>NUCLEOTIDE SEQUENCE [LARGE SCALE GENOMIC DNA]</scope>
    <source>
        <strain evidence="1">Gsoil 348</strain>
    </source>
</reference>
<protein>
    <submittedName>
        <fullName evidence="1">Putative aminopeptidase</fullName>
    </submittedName>
</protein>
<dbReference type="SUPFAM" id="SSF55486">
    <property type="entry name" value="Metalloproteases ('zincins'), catalytic domain"/>
    <property type="match status" value="1"/>
</dbReference>
<dbReference type="KEGG" id="fgi:OP10G_2435"/>
<accession>A0A068NQG0</accession>
<keyword evidence="1" id="KW-0645">Protease</keyword>
<dbReference type="Proteomes" id="UP000027982">
    <property type="component" value="Chromosome"/>
</dbReference>
<proteinExistence type="predicted"/>
<dbReference type="HOGENOM" id="CLU_477986_0_0_0"/>
<dbReference type="GO" id="GO:0004177">
    <property type="term" value="F:aminopeptidase activity"/>
    <property type="evidence" value="ECO:0007669"/>
    <property type="project" value="UniProtKB-KW"/>
</dbReference>
<dbReference type="InterPro" id="IPR027268">
    <property type="entry name" value="Peptidase_M4/M1_CTD_sf"/>
</dbReference>
<dbReference type="eggNOG" id="COG0308">
    <property type="taxonomic scope" value="Bacteria"/>
</dbReference>
<dbReference type="OrthoDB" id="9816201at2"/>
<dbReference type="STRING" id="661478.OP10G_2435"/>
<dbReference type="RefSeq" id="WP_025225638.1">
    <property type="nucleotide sequence ID" value="NZ_CP007139.1"/>
</dbReference>
<organism evidence="1 2">
    <name type="scientific">Fimbriimonas ginsengisoli Gsoil 348</name>
    <dbReference type="NCBI Taxonomy" id="661478"/>
    <lineage>
        <taxon>Bacteria</taxon>
        <taxon>Bacillati</taxon>
        <taxon>Armatimonadota</taxon>
        <taxon>Fimbriimonadia</taxon>
        <taxon>Fimbriimonadales</taxon>
        <taxon>Fimbriimonadaceae</taxon>
        <taxon>Fimbriimonas</taxon>
    </lineage>
</organism>
<dbReference type="Gene3D" id="1.10.390.10">
    <property type="entry name" value="Neutral Protease Domain 2"/>
    <property type="match status" value="1"/>
</dbReference>